<evidence type="ECO:0000313" key="3">
    <source>
        <dbReference type="Proteomes" id="UP001568894"/>
    </source>
</evidence>
<gene>
    <name evidence="2" type="ORF">QO192_05830</name>
</gene>
<dbReference type="NCBIfam" id="TIGR02608">
    <property type="entry name" value="delta_60_rpt"/>
    <property type="match status" value="12"/>
</dbReference>
<organism evidence="2 3">
    <name type="scientific">Flavobacterium frigidarium</name>
    <dbReference type="NCBI Taxonomy" id="99286"/>
    <lineage>
        <taxon>Bacteria</taxon>
        <taxon>Pseudomonadati</taxon>
        <taxon>Bacteroidota</taxon>
        <taxon>Flavobacteriia</taxon>
        <taxon>Flavobacteriales</taxon>
        <taxon>Flavobacteriaceae</taxon>
        <taxon>Flavobacterium</taxon>
    </lineage>
</organism>
<name>A0ABV4KDI1_9FLAO</name>
<keyword evidence="3" id="KW-1185">Reference proteome</keyword>
<keyword evidence="1" id="KW-0732">Signal</keyword>
<dbReference type="EMBL" id="JASMRN010000004">
    <property type="protein sequence ID" value="MEZ7514801.1"/>
    <property type="molecule type" value="Genomic_DNA"/>
</dbReference>
<dbReference type="Proteomes" id="UP001568894">
    <property type="component" value="Unassembled WGS sequence"/>
</dbReference>
<proteinExistence type="predicted"/>
<dbReference type="RefSeq" id="WP_371568911.1">
    <property type="nucleotide sequence ID" value="NZ_JASMRN010000004.1"/>
</dbReference>
<accession>A0ABV4KDI1</accession>
<dbReference type="Pfam" id="PF17164">
    <property type="entry name" value="DUF5122"/>
    <property type="match status" value="13"/>
</dbReference>
<evidence type="ECO:0000256" key="1">
    <source>
        <dbReference type="SAM" id="SignalP"/>
    </source>
</evidence>
<dbReference type="InterPro" id="IPR013431">
    <property type="entry name" value="Delta_60_rpt"/>
</dbReference>
<dbReference type="SUPFAM" id="SSF101898">
    <property type="entry name" value="NHL repeat"/>
    <property type="match status" value="2"/>
</dbReference>
<sequence length="1291" mass="140492">MIRKITLLLFIASLNFHYCAAQEGLVDRTFNTYDDGLKGDGFDKTVRTLAVQADGKLIVGGDFLNFNGSNLPFLCRLNTDGSVDETFDLGDGFDKKVEKAVIQEDGKIIVAGSFTNYDGFSVGRLLRLNPDGSRDISFDTSIAAQNNIIYDIELQADGKLIVVGSLTKYNGIKIGRIVRLLPDGIIDPSFQPVSGASGLIREVSILKNGKIFIGGTFESYDGISCNKIMQLNPDGSPDTSFNTGSGFDEGVTALDVQADGKIIVGGTFTLYNGMTANKIIRLNPDGSADGTFQSGTGISNSSVAVIEVMPSGHIMVGGGFTRGYNGVDARKIIQLNPNGTINTSFDIGGGPATATVYAFAKGIDGSWFVGGSFSVFDKKNRGRLAKLDPNGALDEDYLSAKVGFNNSVYKAVALNNSQTMIFGNFSTFNGKDASRVARLNEDGSLDDSFNSSGSGANNTVRTAVLQTDGKVIMAGAFTKYNDEVISKIVRLNDDGTTDVTFENGSSINNQIYVLALQDDGKILVGGSFKKYNGTEVNRLVRLLSNGAVDASFNAGSGPDGTVESIVVQDDGKVIVAGKFLSFNGKSFNRLVRLNSDGSVDTAFNTGIGFDKNVYAIALQSDQKIIVGGIFQNYDSVLNKRLVRLNIDGSIDETFLTGKGMSNGTVRSILVQPDDRLIIGGTFTGNYDGSDVKRIARLNANGSIDNSFQVDLNSTLYATAFTAKNKLIIGGNFNSVSGLANHRVARINLCLNSTRWDGSSWSNGMPTSEKSIIFSDDFTSTDSLEGCSCIIGEGKKVTMREQHSLSLTNNYSGLGQLILNDDASFYQNDDDMINMGVAIVEKKSDLMVNSDYSLWSSAVAGQIVNAVTPQKDLNKFFTYNSIDKGWVVMDSSTEMKAGLGYRIDAPNNFDAATRNSFTASFQGIPNNGEYQIKLGTINSMKLVGNPYPSDVDANQFLRENQNRINGTIYFWEHDNYNVDNAKAKSGYAVYNLFGGVGVASPILEGDKKSRPNGRISSGKAFFVSADASNETIIFNNAMRLKNVGSAPSAPEIPSIDKHRLWLSMYNDSKEYKELLVGYSKVATDLYDKQYDGEVFVREGTLNFYTSVGKKQLAIQAFKTFDDSDEIPLSYSVVSAGEYEVALVDYDGLFADKDIYLYDRTTDSIHDAKASSYKFVTNAGVYDNRFKIVFKDEPKDEVTDEVTDDPVVIEEENPEFLNQSLMSIVMHNKKLEIAAEDRINHILIYDVSGREVYRKMDINSNYVALENILNVRAVYIVKVVTLSNELFTKKVIY</sequence>
<comment type="caution">
    <text evidence="2">The sequence shown here is derived from an EMBL/GenBank/DDBJ whole genome shotgun (WGS) entry which is preliminary data.</text>
</comment>
<reference evidence="2 3" key="1">
    <citation type="submission" date="2023-05" db="EMBL/GenBank/DDBJ databases">
        <title>Adaptations of aquatic viruses from atmosphere-close ecosystems of the Central Arctic Ocean.</title>
        <authorList>
            <person name="Rahlff J."/>
            <person name="Holmfeldt K."/>
        </authorList>
    </citation>
    <scope>NUCLEOTIDE SEQUENCE [LARGE SCALE GENOMIC DNA]</scope>
    <source>
        <strain evidence="2 3">Arc14</strain>
    </source>
</reference>
<dbReference type="SUPFAM" id="SSF63829">
    <property type="entry name" value="Calcium-dependent phosphotriesterase"/>
    <property type="match status" value="1"/>
</dbReference>
<feature type="signal peptide" evidence="1">
    <location>
        <begin position="1"/>
        <end position="20"/>
    </location>
</feature>
<dbReference type="Gene3D" id="2.80.10.50">
    <property type="match status" value="6"/>
</dbReference>
<protein>
    <submittedName>
        <fullName evidence="2">Calcium-binding protein</fullName>
    </submittedName>
</protein>
<evidence type="ECO:0000313" key="2">
    <source>
        <dbReference type="EMBL" id="MEZ7514801.1"/>
    </source>
</evidence>
<feature type="chain" id="PRO_5047380031" evidence="1">
    <location>
        <begin position="21"/>
        <end position="1291"/>
    </location>
</feature>